<proteinExistence type="predicted"/>
<evidence type="ECO:0000313" key="1">
    <source>
        <dbReference type="EMBL" id="KAH9715010.1"/>
    </source>
</evidence>
<comment type="caution">
    <text evidence="1">The sequence shown here is derived from an EMBL/GenBank/DDBJ whole genome shotgun (WGS) entry which is preliminary data.</text>
</comment>
<keyword evidence="2" id="KW-1185">Reference proteome</keyword>
<organism evidence="1 2">
    <name type="scientific">Citrus sinensis</name>
    <name type="common">Sweet orange</name>
    <name type="synonym">Citrus aurantium var. sinensis</name>
    <dbReference type="NCBI Taxonomy" id="2711"/>
    <lineage>
        <taxon>Eukaryota</taxon>
        <taxon>Viridiplantae</taxon>
        <taxon>Streptophyta</taxon>
        <taxon>Embryophyta</taxon>
        <taxon>Tracheophyta</taxon>
        <taxon>Spermatophyta</taxon>
        <taxon>Magnoliopsida</taxon>
        <taxon>eudicotyledons</taxon>
        <taxon>Gunneridae</taxon>
        <taxon>Pentapetalae</taxon>
        <taxon>rosids</taxon>
        <taxon>malvids</taxon>
        <taxon>Sapindales</taxon>
        <taxon>Rutaceae</taxon>
        <taxon>Aurantioideae</taxon>
        <taxon>Citrus</taxon>
    </lineage>
</organism>
<accession>A0ACB8JBR3</accession>
<reference evidence="2" key="1">
    <citation type="journal article" date="2023" name="Hortic. Res.">
        <title>A chromosome-level phased genome enabling allele-level studies in sweet orange: a case study on citrus Huanglongbing tolerance.</title>
        <authorList>
            <person name="Wu B."/>
            <person name="Yu Q."/>
            <person name="Deng Z."/>
            <person name="Duan Y."/>
            <person name="Luo F."/>
            <person name="Gmitter F. Jr."/>
        </authorList>
    </citation>
    <scope>NUCLEOTIDE SEQUENCE [LARGE SCALE GENOMIC DNA]</scope>
    <source>
        <strain evidence="2">cv. Valencia</strain>
    </source>
</reference>
<dbReference type="EMBL" id="CM039176">
    <property type="protein sequence ID" value="KAH9715010.1"/>
    <property type="molecule type" value="Genomic_DNA"/>
</dbReference>
<gene>
    <name evidence="1" type="ORF">KPL71_020877</name>
</gene>
<protein>
    <submittedName>
        <fullName evidence="1">RHOMBOID-like protein 5</fullName>
    </submittedName>
</protein>
<dbReference type="Proteomes" id="UP000829398">
    <property type="component" value="Chromosome 7"/>
</dbReference>
<name>A0ACB8JBR3_CITSI</name>
<sequence length="318" mass="35174">MAYGGPSRPWCSWFMPLSCVACIAVFVYTMYVNNCPKNLGEDRCVFHDHLGRFSFQPRSENSLFGPSTATLKKLGGLSRNLVVYDGEIYRFFSCMWLHANVIHLLTNSLAILFIGVKLEEDFGFLRIGLLYVLSGFGGGLLSCLHQDESQQTLQISVGASGALFGLLGASLSEIITNWTLYTNKCVSITMLILVIGVNMAIGFMPGIDNMAHIGGFVSGILLGFILLLRPQYGYVSGPYIAPGYELNHKKPKYQCHQKLLWVISVVVLFVWYTVALSKLYKGERVDLPLPSIDMSKELPSVGVTQQPSNNTHTNLPTN</sequence>
<evidence type="ECO:0000313" key="2">
    <source>
        <dbReference type="Proteomes" id="UP000829398"/>
    </source>
</evidence>